<evidence type="ECO:0000256" key="4">
    <source>
        <dbReference type="ARBA" id="ARBA00022448"/>
    </source>
</evidence>
<feature type="transmembrane region" description="Helical" evidence="10">
    <location>
        <begin position="303"/>
        <end position="322"/>
    </location>
</feature>
<dbReference type="NCBIfam" id="TIGR00879">
    <property type="entry name" value="SP"/>
    <property type="match status" value="1"/>
</dbReference>
<evidence type="ECO:0000256" key="10">
    <source>
        <dbReference type="SAM" id="Phobius"/>
    </source>
</evidence>
<feature type="transmembrane region" description="Helical" evidence="10">
    <location>
        <begin position="145"/>
        <end position="163"/>
    </location>
</feature>
<dbReference type="Proteomes" id="UP000030104">
    <property type="component" value="Unassembled WGS sequence"/>
</dbReference>
<dbReference type="InterPro" id="IPR003663">
    <property type="entry name" value="Sugar/inositol_transpt"/>
</dbReference>
<evidence type="ECO:0000256" key="1">
    <source>
        <dbReference type="ARBA" id="ARBA00004141"/>
    </source>
</evidence>
<keyword evidence="8 10" id="KW-0472">Membrane</keyword>
<dbReference type="PhylomeDB" id="A0A0A2LA40"/>
<proteinExistence type="inferred from homology"/>
<evidence type="ECO:0000313" key="14">
    <source>
        <dbReference type="Proteomes" id="UP000030104"/>
    </source>
</evidence>
<comment type="subcellular location">
    <subcellularLocation>
        <location evidence="1">Membrane</location>
        <topology evidence="1">Multi-pass membrane protein</topology>
    </subcellularLocation>
</comment>
<keyword evidence="4" id="KW-0813">Transport</keyword>
<comment type="similarity">
    <text evidence="2">Belongs to the transferase hexapeptide repeat family.</text>
</comment>
<dbReference type="EMBL" id="JQGA01000367">
    <property type="protein sequence ID" value="KGO76041.1"/>
    <property type="molecule type" value="Genomic_DNA"/>
</dbReference>
<dbReference type="OMA" id="WEESECI"/>
<feature type="transmembrane region" description="Helical" evidence="10">
    <location>
        <begin position="263"/>
        <end position="283"/>
    </location>
</feature>
<feature type="transmembrane region" description="Helical" evidence="10">
    <location>
        <begin position="58"/>
        <end position="77"/>
    </location>
</feature>
<evidence type="ECO:0000256" key="6">
    <source>
        <dbReference type="ARBA" id="ARBA00022692"/>
    </source>
</evidence>
<feature type="transmembrane region" description="Helical" evidence="10">
    <location>
        <begin position="178"/>
        <end position="199"/>
    </location>
</feature>
<dbReference type="PROSITE" id="PS00216">
    <property type="entry name" value="SUGAR_TRANSPORT_1"/>
    <property type="match status" value="2"/>
</dbReference>
<feature type="transmembrane region" description="Helical" evidence="10">
    <location>
        <begin position="89"/>
        <end position="106"/>
    </location>
</feature>
<evidence type="ECO:0000256" key="7">
    <source>
        <dbReference type="ARBA" id="ARBA00022989"/>
    </source>
</evidence>
<dbReference type="Pfam" id="PF00083">
    <property type="entry name" value="Sugar_tr"/>
    <property type="match status" value="1"/>
</dbReference>
<dbReference type="InterPro" id="IPR001810">
    <property type="entry name" value="F-box_dom"/>
</dbReference>
<protein>
    <submittedName>
        <fullName evidence="13">Major facilitator superfamily domain, general substrate transporter</fullName>
    </submittedName>
</protein>
<dbReference type="InterPro" id="IPR018357">
    <property type="entry name" value="Hexapep_transf_CS"/>
</dbReference>
<feature type="transmembrane region" description="Helical" evidence="10">
    <location>
        <begin position="363"/>
        <end position="382"/>
    </location>
</feature>
<comment type="caution">
    <text evidence="13">The sequence shown here is derived from an EMBL/GenBank/DDBJ whole genome shotgun (WGS) entry which is preliminary data.</text>
</comment>
<dbReference type="InterPro" id="IPR020846">
    <property type="entry name" value="MFS_dom"/>
</dbReference>
<dbReference type="InterPro" id="IPR024688">
    <property type="entry name" value="Mac_dom"/>
</dbReference>
<dbReference type="CDD" id="cd03357">
    <property type="entry name" value="LbH_MAT_GAT"/>
    <property type="match status" value="1"/>
</dbReference>
<dbReference type="InterPro" id="IPR011004">
    <property type="entry name" value="Trimer_LpxA-like_sf"/>
</dbReference>
<feature type="region of interest" description="Disordered" evidence="9">
    <location>
        <begin position="570"/>
        <end position="595"/>
    </location>
</feature>
<dbReference type="SMART" id="SM01266">
    <property type="entry name" value="Mac"/>
    <property type="match status" value="1"/>
</dbReference>
<dbReference type="SUPFAM" id="SSF103473">
    <property type="entry name" value="MFS general substrate transporter"/>
    <property type="match status" value="1"/>
</dbReference>
<evidence type="ECO:0000256" key="2">
    <source>
        <dbReference type="ARBA" id="ARBA00007274"/>
    </source>
</evidence>
<dbReference type="Gene3D" id="1.20.1250.20">
    <property type="entry name" value="MFS general substrate transporter like domains"/>
    <property type="match status" value="1"/>
</dbReference>
<evidence type="ECO:0000259" key="12">
    <source>
        <dbReference type="PROSITE" id="PS50850"/>
    </source>
</evidence>
<dbReference type="InterPro" id="IPR036047">
    <property type="entry name" value="F-box-like_dom_sf"/>
</dbReference>
<feature type="transmembrane region" description="Helical" evidence="10">
    <location>
        <begin position="112"/>
        <end position="133"/>
    </location>
</feature>
<dbReference type="GO" id="GO:0016407">
    <property type="term" value="F:acetyltransferase activity"/>
    <property type="evidence" value="ECO:0007669"/>
    <property type="project" value="InterPro"/>
</dbReference>
<dbReference type="SUPFAM" id="SSF51161">
    <property type="entry name" value="Trimeric LpxA-like enzymes"/>
    <property type="match status" value="1"/>
</dbReference>
<feature type="region of interest" description="Disordered" evidence="9">
    <location>
        <begin position="520"/>
        <end position="558"/>
    </location>
</feature>
<keyword evidence="14" id="KW-1185">Reference proteome</keyword>
<comment type="similarity">
    <text evidence="3">Belongs to the major facilitator superfamily. Sugar transporter (TC 2.A.1.1) family.</text>
</comment>
<evidence type="ECO:0000256" key="9">
    <source>
        <dbReference type="SAM" id="MobiDB-lite"/>
    </source>
</evidence>
<dbReference type="InterPro" id="IPR005828">
    <property type="entry name" value="MFS_sugar_transport-like"/>
</dbReference>
<dbReference type="Gene3D" id="2.160.10.10">
    <property type="entry name" value="Hexapeptide repeat proteins"/>
    <property type="match status" value="1"/>
</dbReference>
<accession>A0A0A2LA40</accession>
<dbReference type="Pfam" id="PF12464">
    <property type="entry name" value="Mac"/>
    <property type="match status" value="1"/>
</dbReference>
<feature type="transmembrane region" description="Helical" evidence="10">
    <location>
        <begin position="12"/>
        <end position="38"/>
    </location>
</feature>
<dbReference type="GO" id="GO:0005351">
    <property type="term" value="F:carbohydrate:proton symporter activity"/>
    <property type="evidence" value="ECO:0007669"/>
    <property type="project" value="TreeGrafter"/>
</dbReference>
<dbReference type="PRINTS" id="PR00171">
    <property type="entry name" value="SUGRTRNSPORT"/>
</dbReference>
<feature type="transmembrane region" description="Helical" evidence="10">
    <location>
        <begin position="433"/>
        <end position="453"/>
    </location>
</feature>
<dbReference type="PROSITE" id="PS50850">
    <property type="entry name" value="MFS"/>
    <property type="match status" value="1"/>
</dbReference>
<dbReference type="GO" id="GO:0016020">
    <property type="term" value="C:membrane"/>
    <property type="evidence" value="ECO:0007669"/>
    <property type="project" value="UniProtKB-SubCell"/>
</dbReference>
<dbReference type="InterPro" id="IPR050360">
    <property type="entry name" value="MFS_Sugar_Transporters"/>
</dbReference>
<feature type="domain" description="Major facilitator superfamily (MFS) profile" evidence="12">
    <location>
        <begin position="16"/>
        <end position="457"/>
    </location>
</feature>
<dbReference type="Pfam" id="PF00132">
    <property type="entry name" value="Hexapep"/>
    <property type="match status" value="1"/>
</dbReference>
<gene>
    <name evidence="13" type="ORF">PITC_011980</name>
</gene>
<dbReference type="SUPFAM" id="SSF81383">
    <property type="entry name" value="F-box domain"/>
    <property type="match status" value="1"/>
</dbReference>
<name>A0A0A2LA40_PENIT</name>
<feature type="domain" description="F-box" evidence="11">
    <location>
        <begin position="839"/>
        <end position="883"/>
    </location>
</feature>
<keyword evidence="5" id="KW-0808">Transferase</keyword>
<evidence type="ECO:0000313" key="13">
    <source>
        <dbReference type="EMBL" id="KGO76041.1"/>
    </source>
</evidence>
<evidence type="ECO:0000259" key="11">
    <source>
        <dbReference type="PROSITE" id="PS50181"/>
    </source>
</evidence>
<dbReference type="InterPro" id="IPR001451">
    <property type="entry name" value="Hexapep"/>
</dbReference>
<dbReference type="InterPro" id="IPR036259">
    <property type="entry name" value="MFS_trans_sf"/>
</dbReference>
<dbReference type="PANTHER" id="PTHR48022">
    <property type="entry name" value="PLASTIDIC GLUCOSE TRANSPORTER 4"/>
    <property type="match status" value="1"/>
</dbReference>
<keyword evidence="6 10" id="KW-0812">Transmembrane</keyword>
<dbReference type="PANTHER" id="PTHR48022:SF25">
    <property type="entry name" value="QUINATE TRANSPORTER, PUTATIVE (AFU_ORTHOLOGUE AFUA_5G12950)-RELATED"/>
    <property type="match status" value="1"/>
</dbReference>
<sequence length="1286" mass="145441">MGLPGTKLGAFRAYFFGYFICTAGFLFGYDTGIVGGILEFKSYTKDFGYKDQTTVSAVMVSLQNVGAFISALGIFWVSERYGRKKTVQAAMTVFCLGVVLQVVPSHSLVCFYIGRFVAGLGLGAGTAVVPAYNAEMAPKEIRGKLGSGMQWFFALGVMLSYWIDYAVKLTLPVSSKQWQIPVGLQMVPAGVLALGLFGMPESVRWLAKKGRFDEAWENLKWMRASEGPEVKTEFNEIRVGLEEELRATEGFDKRELLEPANRYRLLLAVFMFCGQQCTGMTALAYFGPQFFKLLVGNNTNQSLLITGLFGAQKFITVGIYILFFSEMWGRKPTLWISALLMAACFIIVTVVKETTPPPDAKATPAGIGMVAMIFLTNSIYQFSWGPLPWPYTAEIFPTRIREIGTSVAVSTQWLFNFLFSLVTRYMMNSWGSYVFLFYAVLDIIMAIVVWFFVKETKGKSLEEMETLFHGKAAFDVDAVRRETLDEDEINVYNKSFYCHLCGVSFNIIFRLKSGELDVPGTQDGHCDETGAINSTDLEDTAQDPDYPPQRYHEDNEPYEYDSDYVSTDCLSLDGEDSHDREDSEDSNTDANNDPERQMYHNWALQTFNPWSATRGDSELRVGYFDSPMSGYSADAISPEEARGCRTAQFLTHKSSPRDQWQADKLHEPWEINGDWSLSGICDGTPSRDTGIPTVWPARNGIEDVEADNVNFEVRDTVPNDIAMPFHPWCFDIFCRQSKVQFQRVNVSGLMAWRNAEFDWEAFGSFPRTKEVKISQEQWWSHKPGTEYLVANPLYVPGLSEILLDSVNEEAFYASHDSCDQMRWSQSATNHPTLSHNNQVDFLSFLPAEIRLMIIDFLGSSDITSLSIASRAFTELPNSVWYRLVRREMPWLWEAWDESECTHNPSFWTNITTADIKSVILKRNTYSKTLREDSYTEQAAERVAEYRFPLSVSMPVQMKLPRTDTDWRRVLVQIELNWDKLKGLQNRQRIWMDVEEVVRRIRKKARQFLAFSTSSAANCRQITPLSDEPVHISRVFPFYSLIPAFALLSDILFEMAATEKRPEIIELSRGLAGVPLCEDYERMVSGMMYNPNVPKLLEARHLCRGLAADFNNLDTKTVTYDKIGEKRLELLRKFVGKVGDGTFIEPPFLPDYGCNTIIGKDCFFNWNVTILDTSLVVIGDRVQIGTGVSIITAGHDTSILSRRKFVEFGHPIFIEDDCWIGSNVIILPGVRIGQGSTIGAGSVVTSDIAPFSVAVGTPCRVKKTIPSAEEEEQDPNNQYRNLVREDR</sequence>
<reference evidence="13 14" key="1">
    <citation type="journal article" date="2015" name="Mol. Plant Microbe Interact.">
        <title>Genome, transcriptome, and functional analyses of Penicillium expansum provide new insights into secondary metabolism and pathogenicity.</title>
        <authorList>
            <person name="Ballester A.R."/>
            <person name="Marcet-Houben M."/>
            <person name="Levin E."/>
            <person name="Sela N."/>
            <person name="Selma-Lazaro C."/>
            <person name="Carmona L."/>
            <person name="Wisniewski M."/>
            <person name="Droby S."/>
            <person name="Gonzalez-Candelas L."/>
            <person name="Gabaldon T."/>
        </authorList>
    </citation>
    <scope>NUCLEOTIDE SEQUENCE [LARGE SCALE GENOMIC DNA]</scope>
    <source>
        <strain evidence="13 14">PHI-1</strain>
    </source>
</reference>
<dbReference type="PROSITE" id="PS00101">
    <property type="entry name" value="HEXAPEP_TRANSFERASES"/>
    <property type="match status" value="1"/>
</dbReference>
<dbReference type="FunFam" id="1.20.1250.20:FF:000090">
    <property type="entry name" value="MFS sugar transporter, putative"/>
    <property type="match status" value="1"/>
</dbReference>
<dbReference type="HOGENOM" id="CLU_006526_0_0_1"/>
<feature type="region of interest" description="Disordered" evidence="9">
    <location>
        <begin position="1264"/>
        <end position="1286"/>
    </location>
</feature>
<evidence type="ECO:0000256" key="8">
    <source>
        <dbReference type="ARBA" id="ARBA00023136"/>
    </source>
</evidence>
<keyword evidence="7 10" id="KW-1133">Transmembrane helix</keyword>
<dbReference type="OrthoDB" id="6612291at2759"/>
<dbReference type="PROSITE" id="PS00217">
    <property type="entry name" value="SUGAR_TRANSPORT_2"/>
    <property type="match status" value="1"/>
</dbReference>
<evidence type="ECO:0000256" key="3">
    <source>
        <dbReference type="ARBA" id="ARBA00010992"/>
    </source>
</evidence>
<organism evidence="13 14">
    <name type="scientific">Penicillium italicum</name>
    <name type="common">Blue mold</name>
    <dbReference type="NCBI Taxonomy" id="40296"/>
    <lineage>
        <taxon>Eukaryota</taxon>
        <taxon>Fungi</taxon>
        <taxon>Dikarya</taxon>
        <taxon>Ascomycota</taxon>
        <taxon>Pezizomycotina</taxon>
        <taxon>Eurotiomycetes</taxon>
        <taxon>Eurotiomycetidae</taxon>
        <taxon>Eurotiales</taxon>
        <taxon>Aspergillaceae</taxon>
        <taxon>Penicillium</taxon>
    </lineage>
</organism>
<feature type="transmembrane region" description="Helical" evidence="10">
    <location>
        <begin position="334"/>
        <end position="351"/>
    </location>
</feature>
<dbReference type="STRING" id="40296.A0A0A2LA40"/>
<dbReference type="InterPro" id="IPR005829">
    <property type="entry name" value="Sugar_transporter_CS"/>
</dbReference>
<dbReference type="PROSITE" id="PS50181">
    <property type="entry name" value="FBOX"/>
    <property type="match status" value="1"/>
</dbReference>
<evidence type="ECO:0000256" key="5">
    <source>
        <dbReference type="ARBA" id="ARBA00022679"/>
    </source>
</evidence>